<name>A0A1I2DGP8_9BACT</name>
<gene>
    <name evidence="2" type="ORF">SAMN04488541_100711</name>
</gene>
<proteinExistence type="predicted"/>
<keyword evidence="1" id="KW-0732">Signal</keyword>
<evidence type="ECO:0000313" key="2">
    <source>
        <dbReference type="EMBL" id="SFE79618.1"/>
    </source>
</evidence>
<dbReference type="Pfam" id="PF16138">
    <property type="entry name" value="DUF4846"/>
    <property type="match status" value="1"/>
</dbReference>
<keyword evidence="3" id="KW-1185">Reference proteome</keyword>
<dbReference type="OrthoDB" id="5511471at2"/>
<sequence length="274" mass="31267">MKNITCFTIFALFFSLSLAQDSYIAKEGKTIQERFLLPTGFQRSKVAENSFGAYLRNLPLKPHGTMVKFYNGSIKNKEGVYCGVIDMEIGTKDLQQCADAIIRLRAEYLFKNQQFSKIHFNFTSGDGADYTKYAEGYRAVIKGNKVSWVKSAQKDTSYTNFRRYLDLVFTYAGTWSLDGEMQAVKNISQLQIGDVFIKGGSPGHAVIVLDIAENPQTQEKIFLLAQSYMPAQDIQVLINPNDEKLSPWYNIHFANELVTPEWTFEKKHLKRFVD</sequence>
<reference evidence="2 3" key="1">
    <citation type="submission" date="2016-10" db="EMBL/GenBank/DDBJ databases">
        <authorList>
            <person name="de Groot N.N."/>
        </authorList>
    </citation>
    <scope>NUCLEOTIDE SEQUENCE [LARGE SCALE GENOMIC DNA]</scope>
    <source>
        <strain>GEY</strain>
        <strain evidence="3">DSM 9560</strain>
    </source>
</reference>
<protein>
    <recommendedName>
        <fullName evidence="4">DUF4846 domain-containing protein</fullName>
    </recommendedName>
</protein>
<dbReference type="EMBL" id="FONY01000007">
    <property type="protein sequence ID" value="SFE79618.1"/>
    <property type="molecule type" value="Genomic_DNA"/>
</dbReference>
<evidence type="ECO:0000313" key="3">
    <source>
        <dbReference type="Proteomes" id="UP000199513"/>
    </source>
</evidence>
<feature type="chain" id="PRO_5011681307" description="DUF4846 domain-containing protein" evidence="1">
    <location>
        <begin position="20"/>
        <end position="274"/>
    </location>
</feature>
<organism evidence="2 3">
    <name type="scientific">Thermoflexibacter ruber</name>
    <dbReference type="NCBI Taxonomy" id="1003"/>
    <lineage>
        <taxon>Bacteria</taxon>
        <taxon>Pseudomonadati</taxon>
        <taxon>Bacteroidota</taxon>
        <taxon>Cytophagia</taxon>
        <taxon>Cytophagales</taxon>
        <taxon>Thermoflexibacteraceae</taxon>
        <taxon>Thermoflexibacter</taxon>
    </lineage>
</organism>
<evidence type="ECO:0000256" key="1">
    <source>
        <dbReference type="SAM" id="SignalP"/>
    </source>
</evidence>
<evidence type="ECO:0008006" key="4">
    <source>
        <dbReference type="Google" id="ProtNLM"/>
    </source>
</evidence>
<feature type="signal peptide" evidence="1">
    <location>
        <begin position="1"/>
        <end position="19"/>
    </location>
</feature>
<dbReference type="InterPro" id="IPR032315">
    <property type="entry name" value="DUF4846"/>
</dbReference>
<accession>A0A1I2DGP8</accession>
<dbReference type="STRING" id="1003.SAMN04488541_100711"/>
<dbReference type="Proteomes" id="UP000199513">
    <property type="component" value="Unassembled WGS sequence"/>
</dbReference>
<dbReference type="AlphaFoldDB" id="A0A1I2DGP8"/>
<dbReference type="RefSeq" id="WP_091541287.1">
    <property type="nucleotide sequence ID" value="NZ_FONY01000007.1"/>
</dbReference>